<dbReference type="EMBL" id="GGEC01002962">
    <property type="protein sequence ID" value="MBW83445.1"/>
    <property type="molecule type" value="Transcribed_RNA"/>
</dbReference>
<sequence length="61" mass="6923">MFMVCPFHKLFKRISQLCNSFCSIAYILIESEPLSSLSRLHSTPLGRLKLARNLIASQLAK</sequence>
<organism evidence="1">
    <name type="scientific">Rhizophora mucronata</name>
    <name type="common">Asiatic mangrove</name>
    <dbReference type="NCBI Taxonomy" id="61149"/>
    <lineage>
        <taxon>Eukaryota</taxon>
        <taxon>Viridiplantae</taxon>
        <taxon>Streptophyta</taxon>
        <taxon>Embryophyta</taxon>
        <taxon>Tracheophyta</taxon>
        <taxon>Spermatophyta</taxon>
        <taxon>Magnoliopsida</taxon>
        <taxon>eudicotyledons</taxon>
        <taxon>Gunneridae</taxon>
        <taxon>Pentapetalae</taxon>
        <taxon>rosids</taxon>
        <taxon>fabids</taxon>
        <taxon>Malpighiales</taxon>
        <taxon>Rhizophoraceae</taxon>
        <taxon>Rhizophora</taxon>
    </lineage>
</organism>
<name>A0A2P2IQE6_RHIMU</name>
<accession>A0A2P2IQE6</accession>
<reference evidence="1" key="1">
    <citation type="submission" date="2018-02" db="EMBL/GenBank/DDBJ databases">
        <title>Rhizophora mucronata_Transcriptome.</title>
        <authorList>
            <person name="Meera S.P."/>
            <person name="Sreeshan A."/>
            <person name="Augustine A."/>
        </authorList>
    </citation>
    <scope>NUCLEOTIDE SEQUENCE</scope>
    <source>
        <tissue evidence="1">Leaf</tissue>
    </source>
</reference>
<dbReference type="AlphaFoldDB" id="A0A2P2IQE6"/>
<proteinExistence type="predicted"/>
<evidence type="ECO:0000313" key="1">
    <source>
        <dbReference type="EMBL" id="MBW83445.1"/>
    </source>
</evidence>
<protein>
    <submittedName>
        <fullName evidence="1">Uncharacterized protein</fullName>
    </submittedName>
</protein>